<dbReference type="RefSeq" id="WP_066140000.1">
    <property type="nucleotide sequence ID" value="NZ_CBCSGM010000001.1"/>
</dbReference>
<accession>A0A2X4WL72</accession>
<protein>
    <recommendedName>
        <fullName evidence="3">Lipoprotein</fullName>
    </recommendedName>
</protein>
<dbReference type="EMBL" id="LS483476">
    <property type="protein sequence ID" value="SQI60528.1"/>
    <property type="molecule type" value="Genomic_DNA"/>
</dbReference>
<keyword evidence="2" id="KW-1185">Reference proteome</keyword>
<evidence type="ECO:0008006" key="3">
    <source>
        <dbReference type="Google" id="ProtNLM"/>
    </source>
</evidence>
<sequence>MKKIVMCALLIVLLVGCGKQIPEPEAVHAESINNNIAGSELKVRHQLQGNKLFVECIIPGISLNREEMAHNKVKIKLYVNDMMYSEYDTAAFVVKNLKPGKQDIKLEVVNPNNGKIKLYNKFSIIIS</sequence>
<dbReference type="Proteomes" id="UP000249134">
    <property type="component" value="Chromosome 1"/>
</dbReference>
<evidence type="ECO:0000313" key="1">
    <source>
        <dbReference type="EMBL" id="SQI60528.1"/>
    </source>
</evidence>
<reference evidence="1 2" key="1">
    <citation type="submission" date="2018-06" db="EMBL/GenBank/DDBJ databases">
        <authorList>
            <consortium name="Pathogen Informatics"/>
            <person name="Doyle S."/>
        </authorList>
    </citation>
    <scope>NUCLEOTIDE SEQUENCE [LARGE SCALE GENOMIC DNA]</scope>
    <source>
        <strain evidence="1 2">NCTC4824</strain>
    </source>
</reference>
<dbReference type="PROSITE" id="PS51257">
    <property type="entry name" value="PROKAR_LIPOPROTEIN"/>
    <property type="match status" value="1"/>
</dbReference>
<evidence type="ECO:0000313" key="2">
    <source>
        <dbReference type="Proteomes" id="UP000249134"/>
    </source>
</evidence>
<name>A0A2X4WL72_LEDLE</name>
<proteinExistence type="predicted"/>
<gene>
    <name evidence="1" type="ORF">NCTC4824_02781</name>
</gene>
<dbReference type="AlphaFoldDB" id="A0A2X4WL72"/>
<dbReference type="KEGG" id="blen:NCTC4824_02781"/>
<dbReference type="STRING" id="1348624.GCA_001591545_01829"/>
<organism evidence="1 2">
    <name type="scientific">Lederbergia lenta</name>
    <name type="common">Bacillus lentus</name>
    <dbReference type="NCBI Taxonomy" id="1467"/>
    <lineage>
        <taxon>Bacteria</taxon>
        <taxon>Bacillati</taxon>
        <taxon>Bacillota</taxon>
        <taxon>Bacilli</taxon>
        <taxon>Bacillales</taxon>
        <taxon>Bacillaceae</taxon>
        <taxon>Lederbergia</taxon>
    </lineage>
</organism>